<dbReference type="PANTHER" id="PTHR23303">
    <property type="entry name" value="CARBOXYPEPTIDASE REGULATORY REGION-CONTAINING"/>
    <property type="match status" value="1"/>
</dbReference>
<dbReference type="InterPro" id="IPR051417">
    <property type="entry name" value="SDr/BOS_complex"/>
</dbReference>
<organism evidence="3">
    <name type="scientific">Artemisia annua</name>
    <name type="common">Sweet wormwood</name>
    <dbReference type="NCBI Taxonomy" id="35608"/>
    <lineage>
        <taxon>Eukaryota</taxon>
        <taxon>Viridiplantae</taxon>
        <taxon>Streptophyta</taxon>
        <taxon>Embryophyta</taxon>
        <taxon>Tracheophyta</taxon>
        <taxon>Spermatophyta</taxon>
        <taxon>Magnoliopsida</taxon>
        <taxon>eudicotyledons</taxon>
        <taxon>Gunneridae</taxon>
        <taxon>Pentapetalae</taxon>
        <taxon>asterids</taxon>
        <taxon>campanulids</taxon>
        <taxon>Asterales</taxon>
        <taxon>Asteraceae</taxon>
        <taxon>Asteroideae</taxon>
        <taxon>Anthemideae</taxon>
        <taxon>Artemisiinae</taxon>
        <taxon>Artemisia</taxon>
    </lineage>
</organism>
<dbReference type="PANTHER" id="PTHR23303:SF14">
    <property type="entry name" value="BOS COMPLEX SUBUNIT NOMO1-RELATED"/>
    <property type="match status" value="1"/>
</dbReference>
<name>A0A097PPK9_ARTAN</name>
<protein>
    <submittedName>
        <fullName evidence="3">Carbohydrate-binding-like fold protein</fullName>
    </submittedName>
</protein>
<evidence type="ECO:0000259" key="2">
    <source>
        <dbReference type="Pfam" id="PF23141"/>
    </source>
</evidence>
<evidence type="ECO:0000313" key="3">
    <source>
        <dbReference type="EMBL" id="AIU49968.1"/>
    </source>
</evidence>
<dbReference type="EMBL" id="KM399313">
    <property type="protein sequence ID" value="AIU49968.1"/>
    <property type="molecule type" value="mRNA"/>
</dbReference>
<dbReference type="Pfam" id="PF23141">
    <property type="entry name" value="Ig_NOMO"/>
    <property type="match status" value="1"/>
</dbReference>
<evidence type="ECO:0000256" key="1">
    <source>
        <dbReference type="ARBA" id="ARBA00022729"/>
    </source>
</evidence>
<dbReference type="GO" id="GO:0005789">
    <property type="term" value="C:endoplasmic reticulum membrane"/>
    <property type="evidence" value="ECO:0007669"/>
    <property type="project" value="TreeGrafter"/>
</dbReference>
<feature type="non-terminal residue" evidence="3">
    <location>
        <position position="1"/>
    </location>
</feature>
<keyword evidence="1" id="KW-0732">Signal</keyword>
<dbReference type="InterPro" id="IPR056319">
    <property type="entry name" value="NOMO_7th"/>
</dbReference>
<reference evidence="3" key="1">
    <citation type="journal article" date="2014" name="Nat. Commun.">
        <title>Resolution of deep angiosperm phylogeny using conserved nuclear genes and estimates of early divergence times.</title>
        <authorList>
            <person name="Zeng L."/>
            <person name="Zhang Q."/>
            <person name="Sun R."/>
            <person name="Kong H."/>
            <person name="Zhang N."/>
            <person name="Ma H."/>
        </authorList>
    </citation>
    <scope>NUCLEOTIDE SEQUENCE</scope>
</reference>
<dbReference type="AlphaFoldDB" id="A0A097PPK9"/>
<feature type="domain" description="NOMO seventh transthyretin-like" evidence="2">
    <location>
        <begin position="21"/>
        <end position="90"/>
    </location>
</feature>
<accession>A0A097PPK9</accession>
<proteinExistence type="evidence at transcript level"/>
<sequence>LPVNVGTEDVKGINFVQKGYWVNLVSTHDVDAYLHQSDGSLKIKKGSQNICVESPGVHELQFVNSCVLFGSSPVKIDTANTSPIFLKGEKYLLKGQIKVLVVDIALYEYQVWANP</sequence>
<feature type="non-terminal residue" evidence="3">
    <location>
        <position position="115"/>
    </location>
</feature>